<name>A0A151GIA3_DRECN</name>
<gene>
    <name evidence="2" type="ORF">DCS_03768</name>
</gene>
<evidence type="ECO:0000313" key="2">
    <source>
        <dbReference type="EMBL" id="KYK56762.1"/>
    </source>
</evidence>
<dbReference type="Proteomes" id="UP000076580">
    <property type="component" value="Chromosome 02"/>
</dbReference>
<feature type="region of interest" description="Disordered" evidence="1">
    <location>
        <begin position="58"/>
        <end position="96"/>
    </location>
</feature>
<dbReference type="AlphaFoldDB" id="A0A151GIA3"/>
<feature type="compositionally biased region" description="Low complexity" evidence="1">
    <location>
        <begin position="9"/>
        <end position="18"/>
    </location>
</feature>
<dbReference type="GeneID" id="63716411"/>
<feature type="region of interest" description="Disordered" evidence="1">
    <location>
        <begin position="1"/>
        <end position="26"/>
    </location>
</feature>
<evidence type="ECO:0000256" key="1">
    <source>
        <dbReference type="SAM" id="MobiDB-lite"/>
    </source>
</evidence>
<dbReference type="RefSeq" id="XP_040656114.1">
    <property type="nucleotide sequence ID" value="XM_040801081.1"/>
</dbReference>
<proteinExistence type="predicted"/>
<dbReference type="InParanoid" id="A0A151GIA3"/>
<dbReference type="EMBL" id="LAYC01000002">
    <property type="protein sequence ID" value="KYK56762.1"/>
    <property type="molecule type" value="Genomic_DNA"/>
</dbReference>
<reference evidence="2 3" key="1">
    <citation type="journal article" date="2016" name="Sci. Rep.">
        <title>Insights into Adaptations to a Near-Obligate Nematode Endoparasitic Lifestyle from the Finished Genome of Drechmeria coniospora.</title>
        <authorList>
            <person name="Zhang L."/>
            <person name="Zhou Z."/>
            <person name="Guo Q."/>
            <person name="Fokkens L."/>
            <person name="Miskei M."/>
            <person name="Pocsi I."/>
            <person name="Zhang W."/>
            <person name="Chen M."/>
            <person name="Wang L."/>
            <person name="Sun Y."/>
            <person name="Donzelli B.G."/>
            <person name="Gibson D.M."/>
            <person name="Nelson D.R."/>
            <person name="Luo J.G."/>
            <person name="Rep M."/>
            <person name="Liu H."/>
            <person name="Yang S."/>
            <person name="Wang J."/>
            <person name="Krasnoff S.B."/>
            <person name="Xu Y."/>
            <person name="Molnar I."/>
            <person name="Lin M."/>
        </authorList>
    </citation>
    <scope>NUCLEOTIDE SEQUENCE [LARGE SCALE GENOMIC DNA]</scope>
    <source>
        <strain evidence="2 3">ARSEF 6962</strain>
    </source>
</reference>
<keyword evidence="3" id="KW-1185">Reference proteome</keyword>
<evidence type="ECO:0000313" key="3">
    <source>
        <dbReference type="Proteomes" id="UP000076580"/>
    </source>
</evidence>
<organism evidence="2 3">
    <name type="scientific">Drechmeria coniospora</name>
    <name type="common">Nematophagous fungus</name>
    <name type="synonym">Meria coniospora</name>
    <dbReference type="NCBI Taxonomy" id="98403"/>
    <lineage>
        <taxon>Eukaryota</taxon>
        <taxon>Fungi</taxon>
        <taxon>Dikarya</taxon>
        <taxon>Ascomycota</taxon>
        <taxon>Pezizomycotina</taxon>
        <taxon>Sordariomycetes</taxon>
        <taxon>Hypocreomycetidae</taxon>
        <taxon>Hypocreales</taxon>
        <taxon>Ophiocordycipitaceae</taxon>
        <taxon>Drechmeria</taxon>
    </lineage>
</organism>
<accession>A0A151GIA3</accession>
<protein>
    <submittedName>
        <fullName evidence="2">Uncharacterized protein</fullName>
    </submittedName>
</protein>
<sequence>MGRRDDRSSSVGRGSRARCFAGSKATGRGGYEATFDEISPSAHQEPVCRVALAEDAGPISTEDDDGAGGMESLHPASFPPPWIGGWHSEGAGWQMT</sequence>
<comment type="caution">
    <text evidence="2">The sequence shown here is derived from an EMBL/GenBank/DDBJ whole genome shotgun (WGS) entry which is preliminary data.</text>
</comment>